<proteinExistence type="predicted"/>
<dbReference type="Gene3D" id="3.10.450.50">
    <property type="match status" value="1"/>
</dbReference>
<reference evidence="2 3" key="1">
    <citation type="submission" date="2022-03" db="EMBL/GenBank/DDBJ databases">
        <title>Isotopic signatures of nitrous oxide derived from detoxification processes.</title>
        <authorList>
            <person name="Behrendt U."/>
            <person name="Buchen C."/>
            <person name="Well R."/>
            <person name="Ulrich A."/>
            <person name="Rohe L."/>
            <person name="Kolb S."/>
            <person name="Schloter M."/>
            <person name="Horn M.A."/>
            <person name="Augustin J."/>
        </authorList>
    </citation>
    <scope>NUCLEOTIDE SEQUENCE [LARGE SCALE GENOMIC DNA]</scope>
    <source>
        <strain evidence="2 3">S4-C24</strain>
    </source>
</reference>
<dbReference type="InterPro" id="IPR037401">
    <property type="entry name" value="SnoaL-like"/>
</dbReference>
<dbReference type="PANTHER" id="PTHR38436">
    <property type="entry name" value="POLYKETIDE CYCLASE SNOAL-LIKE DOMAIN"/>
    <property type="match status" value="1"/>
</dbReference>
<protein>
    <submittedName>
        <fullName evidence="2">Ester cyclase</fullName>
    </submittedName>
</protein>
<sequence>MTIDSKNLVVEFYEKYNNRDVEGAMAYIGETYIQHNPWVADGPDAFRRFVTFLRDNFPDGRNEVKRVIADGDLVALHVHSVRVPGEEGRAIVDIFRTENGKIVEHWDVVQPIPREIYPPINDNGYF</sequence>
<feature type="domain" description="SnoaL-like" evidence="1">
    <location>
        <begin position="9"/>
        <end position="105"/>
    </location>
</feature>
<dbReference type="RefSeq" id="WP_241915076.1">
    <property type="nucleotide sequence ID" value="NZ_CP093326.1"/>
</dbReference>
<dbReference type="InterPro" id="IPR032710">
    <property type="entry name" value="NTF2-like_dom_sf"/>
</dbReference>
<evidence type="ECO:0000313" key="3">
    <source>
        <dbReference type="Proteomes" id="UP000829069"/>
    </source>
</evidence>
<dbReference type="Proteomes" id="UP000829069">
    <property type="component" value="Chromosome"/>
</dbReference>
<accession>A0ABY3WAF7</accession>
<organism evidence="2 3">
    <name type="scientific">Arthrobacter sulfonylureivorans</name>
    <dbReference type="NCBI Taxonomy" id="2486855"/>
    <lineage>
        <taxon>Bacteria</taxon>
        <taxon>Bacillati</taxon>
        <taxon>Actinomycetota</taxon>
        <taxon>Actinomycetes</taxon>
        <taxon>Micrococcales</taxon>
        <taxon>Micrococcaceae</taxon>
        <taxon>Arthrobacter</taxon>
    </lineage>
</organism>
<gene>
    <name evidence="2" type="ORF">MNQ99_08235</name>
</gene>
<dbReference type="SUPFAM" id="SSF54427">
    <property type="entry name" value="NTF2-like"/>
    <property type="match status" value="1"/>
</dbReference>
<evidence type="ECO:0000313" key="2">
    <source>
        <dbReference type="EMBL" id="UNK47310.1"/>
    </source>
</evidence>
<dbReference type="EMBL" id="CP093326">
    <property type="protein sequence ID" value="UNK47310.1"/>
    <property type="molecule type" value="Genomic_DNA"/>
</dbReference>
<dbReference type="InterPro" id="IPR009959">
    <property type="entry name" value="Cyclase_SnoaL-like"/>
</dbReference>
<evidence type="ECO:0000259" key="1">
    <source>
        <dbReference type="Pfam" id="PF12680"/>
    </source>
</evidence>
<dbReference type="Pfam" id="PF12680">
    <property type="entry name" value="SnoaL_2"/>
    <property type="match status" value="1"/>
</dbReference>
<keyword evidence="3" id="KW-1185">Reference proteome</keyword>
<dbReference type="PANTHER" id="PTHR38436:SF1">
    <property type="entry name" value="ESTER CYCLASE"/>
    <property type="match status" value="1"/>
</dbReference>
<name>A0ABY3WAF7_9MICC</name>